<organism evidence="1 2">
    <name type="scientific">Novipirellula galeiformis</name>
    <dbReference type="NCBI Taxonomy" id="2528004"/>
    <lineage>
        <taxon>Bacteria</taxon>
        <taxon>Pseudomonadati</taxon>
        <taxon>Planctomycetota</taxon>
        <taxon>Planctomycetia</taxon>
        <taxon>Pirellulales</taxon>
        <taxon>Pirellulaceae</taxon>
        <taxon>Novipirellula</taxon>
    </lineage>
</organism>
<reference evidence="1 2" key="1">
    <citation type="submission" date="2019-02" db="EMBL/GenBank/DDBJ databases">
        <title>Deep-cultivation of Planctomycetes and their phenomic and genomic characterization uncovers novel biology.</title>
        <authorList>
            <person name="Wiegand S."/>
            <person name="Jogler M."/>
            <person name="Boedeker C."/>
            <person name="Pinto D."/>
            <person name="Vollmers J."/>
            <person name="Rivas-Marin E."/>
            <person name="Kohn T."/>
            <person name="Peeters S.H."/>
            <person name="Heuer A."/>
            <person name="Rast P."/>
            <person name="Oberbeckmann S."/>
            <person name="Bunk B."/>
            <person name="Jeske O."/>
            <person name="Meyerdierks A."/>
            <person name="Storesund J.E."/>
            <person name="Kallscheuer N."/>
            <person name="Luecker S."/>
            <person name="Lage O.M."/>
            <person name="Pohl T."/>
            <person name="Merkel B.J."/>
            <person name="Hornburger P."/>
            <person name="Mueller R.-W."/>
            <person name="Bruemmer F."/>
            <person name="Labrenz M."/>
            <person name="Spormann A.M."/>
            <person name="Op Den Camp H."/>
            <person name="Overmann J."/>
            <person name="Amann R."/>
            <person name="Jetten M.S.M."/>
            <person name="Mascher T."/>
            <person name="Medema M.H."/>
            <person name="Devos D.P."/>
            <person name="Kaster A.-K."/>
            <person name="Ovreas L."/>
            <person name="Rohde M."/>
            <person name="Galperin M.Y."/>
            <person name="Jogler C."/>
        </authorList>
    </citation>
    <scope>NUCLEOTIDE SEQUENCE [LARGE SCALE GENOMIC DNA]</scope>
    <source>
        <strain evidence="1 2">Pla52o</strain>
    </source>
</reference>
<gene>
    <name evidence="1" type="ORF">Pla52o_16880</name>
</gene>
<dbReference type="AlphaFoldDB" id="A0A5C6CP48"/>
<keyword evidence="2" id="KW-1185">Reference proteome</keyword>
<evidence type="ECO:0000313" key="2">
    <source>
        <dbReference type="Proteomes" id="UP000316304"/>
    </source>
</evidence>
<dbReference type="EMBL" id="SJPT01000002">
    <property type="protein sequence ID" value="TWU25387.1"/>
    <property type="molecule type" value="Genomic_DNA"/>
</dbReference>
<name>A0A5C6CP48_9BACT</name>
<comment type="caution">
    <text evidence="1">The sequence shown here is derived from an EMBL/GenBank/DDBJ whole genome shotgun (WGS) entry which is preliminary data.</text>
</comment>
<sequence length="76" mass="8491">MGRSHQMGQVSLLGKLGVAPERSDNETVADRLPFFVGGQEVRHTCGTKPPRRWFFRARELNGAIHQPAFADRSAKD</sequence>
<proteinExistence type="predicted"/>
<accession>A0A5C6CP48</accession>
<evidence type="ECO:0000313" key="1">
    <source>
        <dbReference type="EMBL" id="TWU25387.1"/>
    </source>
</evidence>
<dbReference type="Proteomes" id="UP000316304">
    <property type="component" value="Unassembled WGS sequence"/>
</dbReference>
<protein>
    <submittedName>
        <fullName evidence="1">Uncharacterized protein</fullName>
    </submittedName>
</protein>